<protein>
    <recommendedName>
        <fullName evidence="2">Porphobilinogen deaminase C-terminal domain-containing protein</fullName>
    </recommendedName>
</protein>
<dbReference type="InterPro" id="IPR036803">
    <property type="entry name" value="Porphobilinogen_deaminase_C_sf"/>
</dbReference>
<evidence type="ECO:0000256" key="1">
    <source>
        <dbReference type="SAM" id="SignalP"/>
    </source>
</evidence>
<evidence type="ECO:0000313" key="4">
    <source>
        <dbReference type="Proteomes" id="UP001189624"/>
    </source>
</evidence>
<dbReference type="Gene3D" id="3.30.160.40">
    <property type="entry name" value="Porphobilinogen deaminase, C-terminal domain"/>
    <property type="match status" value="1"/>
</dbReference>
<feature type="signal peptide" evidence="1">
    <location>
        <begin position="1"/>
        <end position="21"/>
    </location>
</feature>
<proteinExistence type="predicted"/>
<dbReference type="GO" id="GO:0006783">
    <property type="term" value="P:heme biosynthetic process"/>
    <property type="evidence" value="ECO:0007669"/>
    <property type="project" value="TreeGrafter"/>
</dbReference>
<dbReference type="Proteomes" id="UP001189624">
    <property type="component" value="Chromosome 2"/>
</dbReference>
<feature type="chain" id="PRO_5041656686" description="Porphobilinogen deaminase C-terminal domain-containing protein" evidence="1">
    <location>
        <begin position="22"/>
        <end position="96"/>
    </location>
</feature>
<evidence type="ECO:0000259" key="2">
    <source>
        <dbReference type="Pfam" id="PF03900"/>
    </source>
</evidence>
<feature type="domain" description="Porphobilinogen deaminase C-terminal" evidence="2">
    <location>
        <begin position="21"/>
        <end position="77"/>
    </location>
</feature>
<reference evidence="3" key="1">
    <citation type="submission" date="2023-10" db="EMBL/GenBank/DDBJ databases">
        <authorList>
            <person name="Domelevo Entfellner J.-B."/>
        </authorList>
    </citation>
    <scope>NUCLEOTIDE SEQUENCE</scope>
</reference>
<gene>
    <name evidence="3" type="ORF">AYBTSS11_LOCUS6668</name>
</gene>
<organism evidence="3 4">
    <name type="scientific">Sphenostylis stenocarpa</name>
    <dbReference type="NCBI Taxonomy" id="92480"/>
    <lineage>
        <taxon>Eukaryota</taxon>
        <taxon>Viridiplantae</taxon>
        <taxon>Streptophyta</taxon>
        <taxon>Embryophyta</taxon>
        <taxon>Tracheophyta</taxon>
        <taxon>Spermatophyta</taxon>
        <taxon>Magnoliopsida</taxon>
        <taxon>eudicotyledons</taxon>
        <taxon>Gunneridae</taxon>
        <taxon>Pentapetalae</taxon>
        <taxon>rosids</taxon>
        <taxon>fabids</taxon>
        <taxon>Fabales</taxon>
        <taxon>Fabaceae</taxon>
        <taxon>Papilionoideae</taxon>
        <taxon>50 kb inversion clade</taxon>
        <taxon>NPAAA clade</taxon>
        <taxon>indigoferoid/millettioid clade</taxon>
        <taxon>Phaseoleae</taxon>
        <taxon>Sphenostylis</taxon>
    </lineage>
</organism>
<keyword evidence="4" id="KW-1185">Reference proteome</keyword>
<dbReference type="InterPro" id="IPR000860">
    <property type="entry name" value="HemC"/>
</dbReference>
<dbReference type="AlphaFoldDB" id="A0AA86VDG2"/>
<dbReference type="PANTHER" id="PTHR11557">
    <property type="entry name" value="PORPHOBILINOGEN DEAMINASE"/>
    <property type="match status" value="1"/>
</dbReference>
<evidence type="ECO:0000313" key="3">
    <source>
        <dbReference type="EMBL" id="CAJ1933992.1"/>
    </source>
</evidence>
<dbReference type="InterPro" id="IPR022418">
    <property type="entry name" value="Porphobilinogen_deaminase_C"/>
</dbReference>
<dbReference type="SUPFAM" id="SSF54782">
    <property type="entry name" value="Porphobilinogen deaminase (hydroxymethylbilane synthase), C-terminal domain"/>
    <property type="match status" value="1"/>
</dbReference>
<dbReference type="EMBL" id="OY731399">
    <property type="protein sequence ID" value="CAJ1933992.1"/>
    <property type="molecule type" value="Genomic_DNA"/>
</dbReference>
<dbReference type="Pfam" id="PF03900">
    <property type="entry name" value="Porphobil_deamC"/>
    <property type="match status" value="1"/>
</dbReference>
<dbReference type="PANTHER" id="PTHR11557:SF0">
    <property type="entry name" value="PORPHOBILINOGEN DEAMINASE"/>
    <property type="match status" value="1"/>
</dbReference>
<dbReference type="Gramene" id="rna-AYBTSS11_LOCUS6668">
    <property type="protein sequence ID" value="CAJ1933992.1"/>
    <property type="gene ID" value="gene-AYBTSS11_LOCUS6668"/>
</dbReference>
<keyword evidence="1" id="KW-0732">Signal</keyword>
<accession>A0AA86VDG2</accession>
<dbReference type="GO" id="GO:0005737">
    <property type="term" value="C:cytoplasm"/>
    <property type="evidence" value="ECO:0007669"/>
    <property type="project" value="TreeGrafter"/>
</dbReference>
<name>A0AA86VDG2_9FABA</name>
<dbReference type="GO" id="GO:0004418">
    <property type="term" value="F:hydroxymethylbilane synthase activity"/>
    <property type="evidence" value="ECO:0007669"/>
    <property type="project" value="InterPro"/>
</dbReference>
<sequence length="96" mass="10494">MLPAFAQGAIGIACRVVTIWAFLETLEGSCRTPIAGYASRNENGNCLFRGLVASPDGTHVLETSRIGPYVVEDMMKMSKRCWGGASFLSWTWIFSS</sequence>